<dbReference type="AlphaFoldDB" id="K2S1D3"/>
<organism evidence="2 3">
    <name type="scientific">Macrophomina phaseolina (strain MS6)</name>
    <name type="common">Charcoal rot fungus</name>
    <dbReference type="NCBI Taxonomy" id="1126212"/>
    <lineage>
        <taxon>Eukaryota</taxon>
        <taxon>Fungi</taxon>
        <taxon>Dikarya</taxon>
        <taxon>Ascomycota</taxon>
        <taxon>Pezizomycotina</taxon>
        <taxon>Dothideomycetes</taxon>
        <taxon>Dothideomycetes incertae sedis</taxon>
        <taxon>Botryosphaeriales</taxon>
        <taxon>Botryosphaeriaceae</taxon>
        <taxon>Macrophomina</taxon>
    </lineage>
</organism>
<evidence type="ECO:0000259" key="1">
    <source>
        <dbReference type="Pfam" id="PF18224"/>
    </source>
</evidence>
<protein>
    <recommendedName>
        <fullName evidence="1">ToxB-like N-terminal ascomycota domain-containing protein</fullName>
    </recommendedName>
</protein>
<comment type="caution">
    <text evidence="2">The sequence shown here is derived from an EMBL/GenBank/DDBJ whole genome shotgun (WGS) entry which is preliminary data.</text>
</comment>
<dbReference type="Proteomes" id="UP000007129">
    <property type="component" value="Unassembled WGS sequence"/>
</dbReference>
<dbReference type="InParanoid" id="K2S1D3"/>
<dbReference type="Pfam" id="PF18224">
    <property type="entry name" value="ToxB_N"/>
    <property type="match status" value="1"/>
</dbReference>
<dbReference type="EMBL" id="AHHD01000517">
    <property type="protein sequence ID" value="EKG10515.1"/>
    <property type="molecule type" value="Genomic_DNA"/>
</dbReference>
<dbReference type="InterPro" id="IPR041450">
    <property type="entry name" value="ToxB-like_N_ascomy"/>
</dbReference>
<proteinExistence type="predicted"/>
<accession>K2S1D3</accession>
<reference evidence="2 3" key="1">
    <citation type="journal article" date="2012" name="BMC Genomics">
        <title>Tools to kill: Genome of one of the most destructive plant pathogenic fungi Macrophomina phaseolina.</title>
        <authorList>
            <person name="Islam M.S."/>
            <person name="Haque M.S."/>
            <person name="Islam M.M."/>
            <person name="Emdad E.M."/>
            <person name="Halim A."/>
            <person name="Hossen Q.M.M."/>
            <person name="Hossain M.Z."/>
            <person name="Ahmed B."/>
            <person name="Rahim S."/>
            <person name="Rahman M.S."/>
            <person name="Alam M.M."/>
            <person name="Hou S."/>
            <person name="Wan X."/>
            <person name="Saito J.A."/>
            <person name="Alam M."/>
        </authorList>
    </citation>
    <scope>NUCLEOTIDE SEQUENCE [LARGE SCALE GENOMIC DNA]</scope>
    <source>
        <strain evidence="2 3">MS6</strain>
    </source>
</reference>
<dbReference type="HOGENOM" id="CLU_1644047_0_0_1"/>
<feature type="domain" description="ToxB-like N-terminal ascomycota" evidence="1">
    <location>
        <begin position="97"/>
        <end position="157"/>
    </location>
</feature>
<dbReference type="OrthoDB" id="4842089at2759"/>
<evidence type="ECO:0000313" key="3">
    <source>
        <dbReference type="Proteomes" id="UP000007129"/>
    </source>
</evidence>
<dbReference type="Gene3D" id="2.10.70.110">
    <property type="match status" value="1"/>
</dbReference>
<evidence type="ECO:0000313" key="2">
    <source>
        <dbReference type="EMBL" id="EKG10515.1"/>
    </source>
</evidence>
<sequence length="161" mass="17397">MSISRLSQPAQNAPGSCDLSSMQPHFDYLRRFTRIFCIKGKKGRSPESSSIVTVFFSICYPQSTQKSINSSLNTMARFYLALLAAIAALTPLVSAGCSVDVININQASMGNGCIPEGGEGGVRVPSRNQQYFVEASDTCGVSLNSNQVLPDGWSLRYKGRC</sequence>
<dbReference type="VEuPathDB" id="FungiDB:MPH_12373"/>
<name>K2S1D3_MACPH</name>
<gene>
    <name evidence="2" type="ORF">MPH_12373</name>
</gene>